<dbReference type="PANTHER" id="PTHR11839">
    <property type="entry name" value="UDP/ADP-SUGAR PYROPHOSPHATASE"/>
    <property type="match status" value="1"/>
</dbReference>
<comment type="caution">
    <text evidence="4">The sequence shown here is derived from an EMBL/GenBank/DDBJ whole genome shotgun (WGS) entry which is preliminary data.</text>
</comment>
<gene>
    <name evidence="4" type="ORF">JK634_04225</name>
</gene>
<proteinExistence type="predicted"/>
<dbReference type="Pfam" id="PF00293">
    <property type="entry name" value="NUDIX"/>
    <property type="match status" value="1"/>
</dbReference>
<comment type="cofactor">
    <cofactor evidence="1">
        <name>Mg(2+)</name>
        <dbReference type="ChEBI" id="CHEBI:18420"/>
    </cofactor>
</comment>
<dbReference type="PANTHER" id="PTHR11839:SF18">
    <property type="entry name" value="NUDIX HYDROLASE DOMAIN-CONTAINING PROTEIN"/>
    <property type="match status" value="1"/>
</dbReference>
<dbReference type="CDD" id="cd03424">
    <property type="entry name" value="NUDIX_ADPRase_Nudt5_UGPPase_Nudt14"/>
    <property type="match status" value="1"/>
</dbReference>
<dbReference type="EMBL" id="JAESWA010000017">
    <property type="protein sequence ID" value="MBL4931001.1"/>
    <property type="molecule type" value="Genomic_DNA"/>
</dbReference>
<feature type="domain" description="Nudix hydrolase" evidence="3">
    <location>
        <begin position="39"/>
        <end position="168"/>
    </location>
</feature>
<dbReference type="Gene3D" id="3.90.79.10">
    <property type="entry name" value="Nucleoside Triphosphate Pyrophosphohydrolase"/>
    <property type="match status" value="1"/>
</dbReference>
<dbReference type="InterPro" id="IPR020084">
    <property type="entry name" value="NUDIX_hydrolase_CS"/>
</dbReference>
<dbReference type="PROSITE" id="PS00893">
    <property type="entry name" value="NUDIX_BOX"/>
    <property type="match status" value="1"/>
</dbReference>
<dbReference type="InterPro" id="IPR015797">
    <property type="entry name" value="NUDIX_hydrolase-like_dom_sf"/>
</dbReference>
<name>A0A937K223_9CLOT</name>
<evidence type="ECO:0000256" key="2">
    <source>
        <dbReference type="ARBA" id="ARBA00022801"/>
    </source>
</evidence>
<dbReference type="GO" id="GO:0006753">
    <property type="term" value="P:nucleoside phosphate metabolic process"/>
    <property type="evidence" value="ECO:0007669"/>
    <property type="project" value="TreeGrafter"/>
</dbReference>
<evidence type="ECO:0000313" key="5">
    <source>
        <dbReference type="Proteomes" id="UP000623681"/>
    </source>
</evidence>
<dbReference type="GO" id="GO:0016787">
    <property type="term" value="F:hydrolase activity"/>
    <property type="evidence" value="ECO:0007669"/>
    <property type="project" value="UniProtKB-KW"/>
</dbReference>
<keyword evidence="2 4" id="KW-0378">Hydrolase</keyword>
<evidence type="ECO:0000256" key="1">
    <source>
        <dbReference type="ARBA" id="ARBA00001946"/>
    </source>
</evidence>
<dbReference type="RefSeq" id="WP_202766376.1">
    <property type="nucleotide sequence ID" value="NZ_JAESWA010000017.1"/>
</dbReference>
<evidence type="ECO:0000259" key="3">
    <source>
        <dbReference type="PROSITE" id="PS51462"/>
    </source>
</evidence>
<dbReference type="AlphaFoldDB" id="A0A937K223"/>
<dbReference type="GO" id="GO:0005829">
    <property type="term" value="C:cytosol"/>
    <property type="evidence" value="ECO:0007669"/>
    <property type="project" value="TreeGrafter"/>
</dbReference>
<dbReference type="GO" id="GO:0019693">
    <property type="term" value="P:ribose phosphate metabolic process"/>
    <property type="evidence" value="ECO:0007669"/>
    <property type="project" value="TreeGrafter"/>
</dbReference>
<dbReference type="InterPro" id="IPR000086">
    <property type="entry name" value="NUDIX_hydrolase_dom"/>
</dbReference>
<dbReference type="PROSITE" id="PS51462">
    <property type="entry name" value="NUDIX"/>
    <property type="match status" value="1"/>
</dbReference>
<organism evidence="4 5">
    <name type="scientific">Clostridium paridis</name>
    <dbReference type="NCBI Taxonomy" id="2803863"/>
    <lineage>
        <taxon>Bacteria</taxon>
        <taxon>Bacillati</taxon>
        <taxon>Bacillota</taxon>
        <taxon>Clostridia</taxon>
        <taxon>Eubacteriales</taxon>
        <taxon>Clostridiaceae</taxon>
        <taxon>Clostridium</taxon>
    </lineage>
</organism>
<dbReference type="SUPFAM" id="SSF55811">
    <property type="entry name" value="Nudix"/>
    <property type="match status" value="1"/>
</dbReference>
<dbReference type="Proteomes" id="UP000623681">
    <property type="component" value="Unassembled WGS sequence"/>
</dbReference>
<reference evidence="4" key="1">
    <citation type="submission" date="2021-01" db="EMBL/GenBank/DDBJ databases">
        <title>Genome public.</title>
        <authorList>
            <person name="Liu C."/>
            <person name="Sun Q."/>
        </authorList>
    </citation>
    <scope>NUCLEOTIDE SEQUENCE</scope>
    <source>
        <strain evidence="4">YIM B02565</strain>
    </source>
</reference>
<keyword evidence="5" id="KW-1185">Reference proteome</keyword>
<dbReference type="FunFam" id="3.90.79.10:FF:000024">
    <property type="entry name" value="ADP-ribose pyrophosphatase"/>
    <property type="match status" value="1"/>
</dbReference>
<sequence length="174" mass="19678">MDLIEKTLKTTLIHKGSFLVYENVEVLLPDGNIATRDILRHPGGVAIIAFTDDNKILLVEQYRKPLDEITLEIPAGKIDKGEDPLHTAKRELEEETGYKSDNIEFLGKIATAPGFCDEYLYIYSAKELRNGIKQGDEDEFINVKEYSLEELKDMIKQGIIKDGKTLAALLYTMI</sequence>
<evidence type="ECO:0000313" key="4">
    <source>
        <dbReference type="EMBL" id="MBL4931001.1"/>
    </source>
</evidence>
<protein>
    <submittedName>
        <fullName evidence="4">NUDIX hydrolase</fullName>
    </submittedName>
</protein>
<accession>A0A937K223</accession>